<keyword evidence="1 4" id="KW-0479">Metal-binding</keyword>
<dbReference type="InterPro" id="IPR036855">
    <property type="entry name" value="Znf_CCCH_sf"/>
</dbReference>
<evidence type="ECO:0000256" key="3">
    <source>
        <dbReference type="ARBA" id="ARBA00022833"/>
    </source>
</evidence>
<protein>
    <submittedName>
        <fullName evidence="8">Uncharacterized protein LOC100899769 isoform X2</fullName>
    </submittedName>
</protein>
<evidence type="ECO:0000313" key="7">
    <source>
        <dbReference type="Proteomes" id="UP000694867"/>
    </source>
</evidence>
<dbReference type="PROSITE" id="PS50103">
    <property type="entry name" value="ZF_C3H1"/>
    <property type="match status" value="1"/>
</dbReference>
<dbReference type="AlphaFoldDB" id="A0AAJ6VZZ5"/>
<feature type="domain" description="C3H1-type" evidence="6">
    <location>
        <begin position="68"/>
        <end position="96"/>
    </location>
</feature>
<accession>A0AAJ6VZZ5</accession>
<dbReference type="Proteomes" id="UP000694867">
    <property type="component" value="Unplaced"/>
</dbReference>
<name>A0AAJ6VZZ5_9ACAR</name>
<evidence type="ECO:0000256" key="4">
    <source>
        <dbReference type="PROSITE-ProRule" id="PRU00723"/>
    </source>
</evidence>
<keyword evidence="7" id="KW-1185">Reference proteome</keyword>
<dbReference type="SUPFAM" id="SSF90229">
    <property type="entry name" value="CCCH zinc finger"/>
    <property type="match status" value="1"/>
</dbReference>
<keyword evidence="3 4" id="KW-0862">Zinc</keyword>
<keyword evidence="2 4" id="KW-0863">Zinc-finger</keyword>
<feature type="zinc finger region" description="C3H1-type" evidence="4">
    <location>
        <begin position="68"/>
        <end position="96"/>
    </location>
</feature>
<dbReference type="GeneID" id="100899769"/>
<evidence type="ECO:0000313" key="8">
    <source>
        <dbReference type="RefSeq" id="XP_003748077.1"/>
    </source>
</evidence>
<feature type="compositionally biased region" description="Low complexity" evidence="5">
    <location>
        <begin position="26"/>
        <end position="38"/>
    </location>
</feature>
<dbReference type="RefSeq" id="XP_003748077.1">
    <property type="nucleotide sequence ID" value="XM_003748029.1"/>
</dbReference>
<dbReference type="InterPro" id="IPR000571">
    <property type="entry name" value="Znf_CCCH"/>
</dbReference>
<dbReference type="GO" id="GO:0008270">
    <property type="term" value="F:zinc ion binding"/>
    <property type="evidence" value="ECO:0007669"/>
    <property type="project" value="UniProtKB-KW"/>
</dbReference>
<dbReference type="Gene3D" id="4.10.1000.10">
    <property type="entry name" value="Zinc finger, CCCH-type"/>
    <property type="match status" value="1"/>
</dbReference>
<feature type="region of interest" description="Disordered" evidence="5">
    <location>
        <begin position="1"/>
        <end position="56"/>
    </location>
</feature>
<reference evidence="8" key="1">
    <citation type="submission" date="2025-08" db="UniProtKB">
        <authorList>
            <consortium name="RefSeq"/>
        </authorList>
    </citation>
    <scope>IDENTIFICATION</scope>
</reference>
<evidence type="ECO:0000256" key="1">
    <source>
        <dbReference type="ARBA" id="ARBA00022723"/>
    </source>
</evidence>
<dbReference type="KEGG" id="goe:100899769"/>
<gene>
    <name evidence="8" type="primary">LOC100899769</name>
</gene>
<evidence type="ECO:0000256" key="2">
    <source>
        <dbReference type="ARBA" id="ARBA00022771"/>
    </source>
</evidence>
<proteinExistence type="predicted"/>
<evidence type="ECO:0000256" key="5">
    <source>
        <dbReference type="SAM" id="MobiDB-lite"/>
    </source>
</evidence>
<evidence type="ECO:0000259" key="6">
    <source>
        <dbReference type="PROSITE" id="PS50103"/>
    </source>
</evidence>
<sequence length="110" mass="12677">MCRINTPQLELENLRRDARDRGQTHSSLPRNLSSSSRPQFEAHGQESTNLDGPWYRHTTRPPLFYGERMKSAMCQNLIKQGFCYYGSGCRFAHDESELAVCAPRSYPRLP</sequence>
<organism evidence="7 8">
    <name type="scientific">Galendromus occidentalis</name>
    <name type="common">western predatory mite</name>
    <dbReference type="NCBI Taxonomy" id="34638"/>
    <lineage>
        <taxon>Eukaryota</taxon>
        <taxon>Metazoa</taxon>
        <taxon>Ecdysozoa</taxon>
        <taxon>Arthropoda</taxon>
        <taxon>Chelicerata</taxon>
        <taxon>Arachnida</taxon>
        <taxon>Acari</taxon>
        <taxon>Parasitiformes</taxon>
        <taxon>Mesostigmata</taxon>
        <taxon>Gamasina</taxon>
        <taxon>Phytoseioidea</taxon>
        <taxon>Phytoseiidae</taxon>
        <taxon>Typhlodrominae</taxon>
        <taxon>Galendromus</taxon>
    </lineage>
</organism>
<feature type="compositionally biased region" description="Basic and acidic residues" evidence="5">
    <location>
        <begin position="12"/>
        <end position="23"/>
    </location>
</feature>